<dbReference type="InterPro" id="IPR022742">
    <property type="entry name" value="Hydrolase_4"/>
</dbReference>
<evidence type="ECO:0000313" key="3">
    <source>
        <dbReference type="Proteomes" id="UP001497453"/>
    </source>
</evidence>
<keyword evidence="3" id="KW-1185">Reference proteome</keyword>
<dbReference type="EMBL" id="OZ037950">
    <property type="protein sequence ID" value="CAL1712174.1"/>
    <property type="molecule type" value="Genomic_DNA"/>
</dbReference>
<accession>A0ABP1DY43</accession>
<dbReference type="InterPro" id="IPR029058">
    <property type="entry name" value="AB_hydrolase_fold"/>
</dbReference>
<organism evidence="2 3">
    <name type="scientific">Somion occarium</name>
    <dbReference type="NCBI Taxonomy" id="3059160"/>
    <lineage>
        <taxon>Eukaryota</taxon>
        <taxon>Fungi</taxon>
        <taxon>Dikarya</taxon>
        <taxon>Basidiomycota</taxon>
        <taxon>Agaricomycotina</taxon>
        <taxon>Agaricomycetes</taxon>
        <taxon>Polyporales</taxon>
        <taxon>Cerrenaceae</taxon>
        <taxon>Somion</taxon>
    </lineage>
</organism>
<dbReference type="Pfam" id="PF12146">
    <property type="entry name" value="Hydrolase_4"/>
    <property type="match status" value="1"/>
</dbReference>
<evidence type="ECO:0000259" key="1">
    <source>
        <dbReference type="Pfam" id="PF12146"/>
    </source>
</evidence>
<dbReference type="Proteomes" id="UP001497453">
    <property type="component" value="Chromosome 7"/>
</dbReference>
<name>A0ABP1DY43_9APHY</name>
<dbReference type="SUPFAM" id="SSF53474">
    <property type="entry name" value="alpha/beta-Hydrolases"/>
    <property type="match status" value="1"/>
</dbReference>
<gene>
    <name evidence="2" type="ORF">GFSPODELE1_LOCUS8705</name>
</gene>
<dbReference type="Gene3D" id="3.40.50.1820">
    <property type="entry name" value="alpha/beta hydrolase"/>
    <property type="match status" value="1"/>
</dbReference>
<feature type="domain" description="Serine aminopeptidase S33" evidence="1">
    <location>
        <begin position="138"/>
        <end position="210"/>
    </location>
</feature>
<proteinExistence type="predicted"/>
<protein>
    <recommendedName>
        <fullName evidence="1">Serine aminopeptidase S33 domain-containing protein</fullName>
    </recommendedName>
</protein>
<dbReference type="PANTHER" id="PTHR12277">
    <property type="entry name" value="ALPHA/BETA HYDROLASE DOMAIN-CONTAINING PROTEIN"/>
    <property type="match status" value="1"/>
</dbReference>
<dbReference type="PANTHER" id="PTHR12277:SF64">
    <property type="entry name" value="SUPERFAMILY HYDROLASE, PUTATIVE (AFU_ORTHOLOGUE AFUA_3G01760)-RELATED"/>
    <property type="match status" value="1"/>
</dbReference>
<evidence type="ECO:0000313" key="2">
    <source>
        <dbReference type="EMBL" id="CAL1712174.1"/>
    </source>
</evidence>
<reference evidence="3" key="1">
    <citation type="submission" date="2024-04" db="EMBL/GenBank/DDBJ databases">
        <authorList>
            <person name="Shaw F."/>
            <person name="Minotto A."/>
        </authorList>
    </citation>
    <scope>NUCLEOTIDE SEQUENCE [LARGE SCALE GENOMIC DNA]</scope>
</reference>
<sequence>MYPSAIFVHANDSQSLMMIIFQRKIIYMGYVPLGARTEELGRDIRPSSNRIMCDEVQINGERGARLFGIYLRREELNTPARQPKTVMIYFQGNAGNPLGRIPVFERLLLNCPPEIGILAVAPRSYWKSTPRTATERGLLSDYHHALSYAINRFPESKIILYGHSLGGAIAVCLAARLKAQDFPTVKGLVLENPFASIPGMVKALYPQRWLPYHYLSSLVLDKWDALSAMQNPQQDSLLCNLSNNMMVMLSEKDELVPTSMGRSLLDASKNKVGNDLANQHKRIIVVRNALHEDAWTKEVWLVEMRRYLDLMNCTQY</sequence>